<dbReference type="CDD" id="cd00085">
    <property type="entry name" value="HNHc"/>
    <property type="match status" value="1"/>
</dbReference>
<dbReference type="GO" id="GO:0003676">
    <property type="term" value="F:nucleic acid binding"/>
    <property type="evidence" value="ECO:0007669"/>
    <property type="project" value="InterPro"/>
</dbReference>
<dbReference type="AlphaFoldDB" id="A0A2W5Z488"/>
<dbReference type="InterPro" id="IPR003870">
    <property type="entry name" value="DUF222"/>
</dbReference>
<evidence type="ECO:0000313" key="4">
    <source>
        <dbReference type="EMBL" id="PZR80073.1"/>
    </source>
</evidence>
<dbReference type="EMBL" id="QHBU01000174">
    <property type="protein sequence ID" value="PZR80073.1"/>
    <property type="molecule type" value="Genomic_DNA"/>
</dbReference>
<dbReference type="Proteomes" id="UP000248724">
    <property type="component" value="Unassembled WGS sequence"/>
</dbReference>
<dbReference type="Pfam" id="PF01844">
    <property type="entry name" value="HNH"/>
    <property type="match status" value="1"/>
</dbReference>
<keyword evidence="4" id="KW-0378">Hydrolase</keyword>
<evidence type="ECO:0000313" key="5">
    <source>
        <dbReference type="Proteomes" id="UP000248724"/>
    </source>
</evidence>
<proteinExistence type="inferred from homology"/>
<feature type="region of interest" description="Disordered" evidence="2">
    <location>
        <begin position="201"/>
        <end position="220"/>
    </location>
</feature>
<protein>
    <submittedName>
        <fullName evidence="4">HNH endonuclease</fullName>
    </submittedName>
</protein>
<comment type="caution">
    <text evidence="4">The sequence shown here is derived from an EMBL/GenBank/DDBJ whole genome shotgun (WGS) entry which is preliminary data.</text>
</comment>
<evidence type="ECO:0000259" key="3">
    <source>
        <dbReference type="SMART" id="SM00507"/>
    </source>
</evidence>
<dbReference type="InterPro" id="IPR002711">
    <property type="entry name" value="HNH"/>
</dbReference>
<comment type="similarity">
    <text evidence="1">Belongs to the Rv1128c/1148c/1588c/1702c/1945/3466 family.</text>
</comment>
<dbReference type="Gene3D" id="1.10.30.50">
    <property type="match status" value="1"/>
</dbReference>
<dbReference type="InterPro" id="IPR003615">
    <property type="entry name" value="HNH_nuc"/>
</dbReference>
<dbReference type="SMART" id="SM00507">
    <property type="entry name" value="HNHc"/>
    <property type="match status" value="1"/>
</dbReference>
<keyword evidence="4" id="KW-0255">Endonuclease</keyword>
<accession>A0A2W5Z488</accession>
<dbReference type="Pfam" id="PF02720">
    <property type="entry name" value="DUF222"/>
    <property type="match status" value="1"/>
</dbReference>
<keyword evidence="4" id="KW-0540">Nuclease</keyword>
<dbReference type="GO" id="GO:0004519">
    <property type="term" value="F:endonuclease activity"/>
    <property type="evidence" value="ECO:0007669"/>
    <property type="project" value="UniProtKB-KW"/>
</dbReference>
<evidence type="ECO:0000256" key="1">
    <source>
        <dbReference type="ARBA" id="ARBA00023450"/>
    </source>
</evidence>
<name>A0A2W5Z488_9BACT</name>
<gene>
    <name evidence="4" type="ORF">DLM65_09155</name>
</gene>
<reference evidence="4 5" key="1">
    <citation type="journal article" date="2017" name="Nature">
        <title>Atmospheric trace gases support primary production in Antarctic desert surface soil.</title>
        <authorList>
            <person name="Ji M."/>
            <person name="Greening C."/>
            <person name="Vanwonterghem I."/>
            <person name="Carere C.R."/>
            <person name="Bay S.K."/>
            <person name="Steen J.A."/>
            <person name="Montgomery K."/>
            <person name="Lines T."/>
            <person name="Beardall J."/>
            <person name="van Dorst J."/>
            <person name="Snape I."/>
            <person name="Stott M.B."/>
            <person name="Hugenholtz P."/>
            <person name="Ferrari B.C."/>
        </authorList>
    </citation>
    <scope>NUCLEOTIDE SEQUENCE [LARGE SCALE GENOMIC DNA]</scope>
    <source>
        <strain evidence="4">RRmetagenome_bin12</strain>
    </source>
</reference>
<organism evidence="4 5">
    <name type="scientific">Candidatus Aeolococcus gillhamiae</name>
    <dbReference type="NCBI Taxonomy" id="3127015"/>
    <lineage>
        <taxon>Bacteria</taxon>
        <taxon>Bacillati</taxon>
        <taxon>Candidatus Dormiibacterota</taxon>
        <taxon>Candidatus Dormibacteria</taxon>
        <taxon>Candidatus Aeolococcales</taxon>
        <taxon>Candidatus Aeolococcaceae</taxon>
        <taxon>Candidatus Aeolococcus</taxon>
    </lineage>
</organism>
<evidence type="ECO:0000256" key="2">
    <source>
        <dbReference type="SAM" id="MobiDB-lite"/>
    </source>
</evidence>
<sequence length="467" mass="50597">MSVVVEQMFGTIDRTMTAQMDDEISVLAGHFHATTAHFVDKITAFDESQEWAGVGLRSCAHWLTIATGVDLYNAHEMLRVGHALRFLPLIHAAFAAGRLSFDKVRAITHVATAEDEALWLELAVQASGAQLARICRAYRYAIAVDDPERAARQRARRRVVSWWLDEDGMLALYATLPPEEGRLVLNAIEAAVAPRVPCGAPVGHSPTGDSPAGDPCAEREPDHPLGARRADALVRICERWLADVAAGTPAGTARPELVVHVDADTLRSPDAGGRCHIEDGPAIAVEAARRLGCDASVVTVLERDGVPVDVGRGRRLVTGRLRRALHLRDQGCRYPGCPVLAADTEGHHVIHWIDGGRTDLSNLVSLCRFHHHRHHDGAFRIIANGDGPHPERGGFRFETADGRAIAVRETHGIAEQAMWLPDTTAITPKTAVAVGGGERFDVDHTIVVTAGNIAIAAARRREQNQPP</sequence>
<dbReference type="GO" id="GO:0008270">
    <property type="term" value="F:zinc ion binding"/>
    <property type="evidence" value="ECO:0007669"/>
    <property type="project" value="InterPro"/>
</dbReference>
<feature type="domain" description="HNH nuclease" evidence="3">
    <location>
        <begin position="320"/>
        <end position="372"/>
    </location>
</feature>